<sequence length="249" mass="29097">MEEVSFQSLVDPLVKDVKMVYLDQRGCGRSQHDPQRNYSLPRLIEDMEEVREQLQIDKWFVMGHSFGGILATNYAYRYPERTKGLILINATLNMKASFQHLINKGLDQLGKRNEELVQEDSTKAIVENANKVIRTLIERKKYDQLQFVNEKNKQNVDQLDVGIQSDPHFQSTVFSSEEYFQNFTQLTAKINHPTLIISGEYDDAIGPHHYQAFQFKHAVVHQLKSAHHPYLENQEEFQNIINQYFKEHA</sequence>
<organism evidence="4 5">
    <name type="scientific">Bacillus spongiae</name>
    <dbReference type="NCBI Taxonomy" id="2683610"/>
    <lineage>
        <taxon>Bacteria</taxon>
        <taxon>Bacillati</taxon>
        <taxon>Bacillota</taxon>
        <taxon>Bacilli</taxon>
        <taxon>Bacillales</taxon>
        <taxon>Bacillaceae</taxon>
        <taxon>Bacillus</taxon>
    </lineage>
</organism>
<dbReference type="InterPro" id="IPR050266">
    <property type="entry name" value="AB_hydrolase_sf"/>
</dbReference>
<dbReference type="PANTHER" id="PTHR43798:SF33">
    <property type="entry name" value="HYDROLASE, PUTATIVE (AFU_ORTHOLOGUE AFUA_2G14860)-RELATED"/>
    <property type="match status" value="1"/>
</dbReference>
<accession>A0ABU8H8N5</accession>
<proteinExistence type="inferred from homology"/>
<dbReference type="PANTHER" id="PTHR43798">
    <property type="entry name" value="MONOACYLGLYCEROL LIPASE"/>
    <property type="match status" value="1"/>
</dbReference>
<dbReference type="InterPro" id="IPR029058">
    <property type="entry name" value="AB_hydrolase_fold"/>
</dbReference>
<dbReference type="PRINTS" id="PR00111">
    <property type="entry name" value="ABHYDROLASE"/>
</dbReference>
<keyword evidence="2 4" id="KW-0378">Hydrolase</keyword>
<protein>
    <submittedName>
        <fullName evidence="4">Alpha/beta hydrolase</fullName>
    </submittedName>
</protein>
<keyword evidence="5" id="KW-1185">Reference proteome</keyword>
<dbReference type="InterPro" id="IPR002410">
    <property type="entry name" value="Peptidase_S33"/>
</dbReference>
<dbReference type="RefSeq" id="WP_336584972.1">
    <property type="nucleotide sequence ID" value="NZ_JBBAXC010000001.1"/>
</dbReference>
<feature type="domain" description="AB hydrolase-1" evidence="3">
    <location>
        <begin position="6"/>
        <end position="233"/>
    </location>
</feature>
<dbReference type="InterPro" id="IPR000073">
    <property type="entry name" value="AB_hydrolase_1"/>
</dbReference>
<evidence type="ECO:0000256" key="2">
    <source>
        <dbReference type="ARBA" id="ARBA00022801"/>
    </source>
</evidence>
<evidence type="ECO:0000256" key="1">
    <source>
        <dbReference type="ARBA" id="ARBA00010088"/>
    </source>
</evidence>
<comment type="similarity">
    <text evidence="1">Belongs to the peptidase S33 family.</text>
</comment>
<dbReference type="Proteomes" id="UP001312865">
    <property type="component" value="Unassembled WGS sequence"/>
</dbReference>
<dbReference type="GO" id="GO:0016787">
    <property type="term" value="F:hydrolase activity"/>
    <property type="evidence" value="ECO:0007669"/>
    <property type="project" value="UniProtKB-KW"/>
</dbReference>
<evidence type="ECO:0000313" key="5">
    <source>
        <dbReference type="Proteomes" id="UP001312865"/>
    </source>
</evidence>
<reference evidence="4 5" key="1">
    <citation type="journal article" date="2018" name="J. Microbiol.">
        <title>Bacillus spongiae sp. nov., isolated from sponge of Jeju Island.</title>
        <authorList>
            <person name="Lee G.E."/>
            <person name="Im W.T."/>
            <person name="Park J.S."/>
        </authorList>
    </citation>
    <scope>NUCLEOTIDE SEQUENCE [LARGE SCALE GENOMIC DNA]</scope>
    <source>
        <strain evidence="4 5">135PIL107-10</strain>
    </source>
</reference>
<evidence type="ECO:0000313" key="4">
    <source>
        <dbReference type="EMBL" id="MEI5905554.1"/>
    </source>
</evidence>
<dbReference type="PRINTS" id="PR00793">
    <property type="entry name" value="PROAMNOPTASE"/>
</dbReference>
<dbReference type="EMBL" id="JBBAXC010000001">
    <property type="protein sequence ID" value="MEI5905554.1"/>
    <property type="molecule type" value="Genomic_DNA"/>
</dbReference>
<gene>
    <name evidence="4" type="ORF">WAK64_00555</name>
</gene>
<dbReference type="SUPFAM" id="SSF53474">
    <property type="entry name" value="alpha/beta-Hydrolases"/>
    <property type="match status" value="1"/>
</dbReference>
<evidence type="ECO:0000259" key="3">
    <source>
        <dbReference type="Pfam" id="PF00561"/>
    </source>
</evidence>
<comment type="caution">
    <text evidence="4">The sequence shown here is derived from an EMBL/GenBank/DDBJ whole genome shotgun (WGS) entry which is preliminary data.</text>
</comment>
<dbReference type="Pfam" id="PF00561">
    <property type="entry name" value="Abhydrolase_1"/>
    <property type="match status" value="1"/>
</dbReference>
<name>A0ABU8H8N5_9BACI</name>
<dbReference type="Gene3D" id="3.40.50.1820">
    <property type="entry name" value="alpha/beta hydrolase"/>
    <property type="match status" value="1"/>
</dbReference>